<evidence type="ECO:0000313" key="3">
    <source>
        <dbReference type="Proteomes" id="UP000595278"/>
    </source>
</evidence>
<dbReference type="CDD" id="cd20685">
    <property type="entry name" value="CdiA-CT_Ecl_RNase-like"/>
    <property type="match status" value="1"/>
</dbReference>
<reference evidence="2 3" key="1">
    <citation type="submission" date="2021-01" db="EMBL/GenBank/DDBJ databases">
        <title>Entomomonas sp. F2A isolated from a house cricket (Acheta domesticus).</title>
        <authorList>
            <person name="Spergser J."/>
            <person name="Busse H.-J."/>
        </authorList>
    </citation>
    <scope>NUCLEOTIDE SEQUENCE [LARGE SCALE GENOMIC DNA]</scope>
    <source>
        <strain evidence="2 3">F2A</strain>
    </source>
</reference>
<dbReference type="InterPro" id="IPR038181">
    <property type="entry name" value="Ntox21_sf"/>
</dbReference>
<gene>
    <name evidence="2" type="ORF">JHT90_10365</name>
</gene>
<evidence type="ECO:0000259" key="1">
    <source>
        <dbReference type="Pfam" id="PF15526"/>
    </source>
</evidence>
<proteinExistence type="predicted"/>
<keyword evidence="3" id="KW-1185">Reference proteome</keyword>
<feature type="domain" description="Novel toxin 21" evidence="1">
    <location>
        <begin position="29"/>
        <end position="96"/>
    </location>
</feature>
<name>A0A974NE01_9GAMM</name>
<dbReference type="Pfam" id="PF15526">
    <property type="entry name" value="Ntox21"/>
    <property type="match status" value="1"/>
</dbReference>
<dbReference type="Proteomes" id="UP000595278">
    <property type="component" value="Chromosome"/>
</dbReference>
<evidence type="ECO:0000313" key="2">
    <source>
        <dbReference type="EMBL" id="QQP84803.1"/>
    </source>
</evidence>
<dbReference type="RefSeq" id="WP_201090700.1">
    <property type="nucleotide sequence ID" value="NZ_CP067393.1"/>
</dbReference>
<sequence>MLEGNNLYTNTLNPIGWIDPLGLCRHAQQAKDMGYRKINERSYSQAVYHNPKASIDLRYITPHIDGHNGGFWNAASSIRNLGSKSTRSGTYNIDLTVRIGG</sequence>
<dbReference type="AlphaFoldDB" id="A0A974NE01"/>
<dbReference type="InterPro" id="IPR028190">
    <property type="entry name" value="Ntox21"/>
</dbReference>
<dbReference type="EMBL" id="CP067393">
    <property type="protein sequence ID" value="QQP84803.1"/>
    <property type="molecule type" value="Genomic_DNA"/>
</dbReference>
<accession>A0A974NE01</accession>
<dbReference type="KEGG" id="eaz:JHT90_10365"/>
<dbReference type="Gene3D" id="3.10.380.20">
    <property type="entry name" value="Novel toxin 21 (CdiA), C-terminal domain"/>
    <property type="match status" value="1"/>
</dbReference>
<organism evidence="2 3">
    <name type="scientific">Entomomonas asaccharolytica</name>
    <dbReference type="NCBI Taxonomy" id="2785331"/>
    <lineage>
        <taxon>Bacteria</taxon>
        <taxon>Pseudomonadati</taxon>
        <taxon>Pseudomonadota</taxon>
        <taxon>Gammaproteobacteria</taxon>
        <taxon>Pseudomonadales</taxon>
        <taxon>Pseudomonadaceae</taxon>
        <taxon>Entomomonas</taxon>
    </lineage>
</organism>
<protein>
    <recommendedName>
        <fullName evidence="1">Novel toxin 21 domain-containing protein</fullName>
    </recommendedName>
</protein>